<dbReference type="InterPro" id="IPR001932">
    <property type="entry name" value="PPM-type_phosphatase-like_dom"/>
</dbReference>
<dbReference type="InterPro" id="IPR052016">
    <property type="entry name" value="Bact_Sigma-Reg"/>
</dbReference>
<evidence type="ECO:0000256" key="1">
    <source>
        <dbReference type="ARBA" id="ARBA00022801"/>
    </source>
</evidence>
<dbReference type="GO" id="GO:0016791">
    <property type="term" value="F:phosphatase activity"/>
    <property type="evidence" value="ECO:0007669"/>
    <property type="project" value="TreeGrafter"/>
</dbReference>
<accession>A0A2N5Z9M5</accession>
<dbReference type="InterPro" id="IPR036457">
    <property type="entry name" value="PPM-type-like_dom_sf"/>
</dbReference>
<comment type="caution">
    <text evidence="3">The sequence shown here is derived from an EMBL/GenBank/DDBJ whole genome shotgun (WGS) entry which is preliminary data.</text>
</comment>
<evidence type="ECO:0000259" key="2">
    <source>
        <dbReference type="SMART" id="SM00331"/>
    </source>
</evidence>
<proteinExistence type="predicted"/>
<evidence type="ECO:0000313" key="3">
    <source>
        <dbReference type="EMBL" id="PLX15366.1"/>
    </source>
</evidence>
<dbReference type="Gene3D" id="3.60.40.10">
    <property type="entry name" value="PPM-type phosphatase domain"/>
    <property type="match status" value="1"/>
</dbReference>
<protein>
    <recommendedName>
        <fullName evidence="2">PPM-type phosphatase domain-containing protein</fullName>
    </recommendedName>
</protein>
<reference evidence="3 4" key="1">
    <citation type="submission" date="2017-11" db="EMBL/GenBank/DDBJ databases">
        <title>Genome-resolved metagenomics identifies genetic mobility, metabolic interactions, and unexpected diversity in perchlorate-reducing communities.</title>
        <authorList>
            <person name="Barnum T.P."/>
            <person name="Figueroa I.A."/>
            <person name="Carlstrom C.I."/>
            <person name="Lucas L.N."/>
            <person name="Engelbrektson A.L."/>
            <person name="Coates J.D."/>
        </authorList>
    </citation>
    <scope>NUCLEOTIDE SEQUENCE [LARGE SCALE GENOMIC DNA]</scope>
    <source>
        <strain evidence="3">BM706</strain>
    </source>
</reference>
<organism evidence="3 4">
    <name type="scientific">Muiribacterium halophilum</name>
    <dbReference type="NCBI Taxonomy" id="2053465"/>
    <lineage>
        <taxon>Bacteria</taxon>
        <taxon>Candidatus Muiribacteriota</taxon>
        <taxon>Candidatus Muiribacteriia</taxon>
        <taxon>Candidatus Muiribacteriales</taxon>
        <taxon>Candidatus Muiribacteriaceae</taxon>
        <taxon>Candidatus Muiribacterium</taxon>
    </lineage>
</organism>
<feature type="domain" description="PPM-type phosphatase" evidence="2">
    <location>
        <begin position="184"/>
        <end position="391"/>
    </location>
</feature>
<dbReference type="SUPFAM" id="SSF81606">
    <property type="entry name" value="PP2C-like"/>
    <property type="match status" value="1"/>
</dbReference>
<evidence type="ECO:0000313" key="4">
    <source>
        <dbReference type="Proteomes" id="UP000234857"/>
    </source>
</evidence>
<dbReference type="EMBL" id="PKTG01000140">
    <property type="protein sequence ID" value="PLX15366.1"/>
    <property type="molecule type" value="Genomic_DNA"/>
</dbReference>
<dbReference type="PANTHER" id="PTHR43156:SF2">
    <property type="entry name" value="STAGE II SPORULATION PROTEIN E"/>
    <property type="match status" value="1"/>
</dbReference>
<dbReference type="SMART" id="SM00331">
    <property type="entry name" value="PP2C_SIG"/>
    <property type="match status" value="1"/>
</dbReference>
<name>A0A2N5Z9M5_MUIH1</name>
<gene>
    <name evidence="3" type="ORF">C0601_13000</name>
</gene>
<keyword evidence="1" id="KW-0378">Hydrolase</keyword>
<dbReference type="PANTHER" id="PTHR43156">
    <property type="entry name" value="STAGE II SPORULATION PROTEIN E-RELATED"/>
    <property type="match status" value="1"/>
</dbReference>
<sequence length="396" mass="45550">MTNLTEGILEFSQLLYCISSDNDIDDIRNEVLQYFNRFFPYVESLFFLFEHEQIFYSETIGRELTFTDKQELSIIIKSFFQTYAEKDEDENIISEKARSTFFVPLTDKKNTYGICGLYLSEKITEEDKDELNRIILDIGDALFNAIISGRDRQELTEIKEEYQREIKTAEKIHKKIIPPSEMKFPGLEIKAFYKPFKIVGGDYYNCLPVGENKYLVVMADAAGKGMSGAMITNMFHIILRYFVMTEKAFDLYKCLENINRFMSDSIDSFHFIATLFLLVDLNENKIDICNCGSYSPIFFSENCFSLIEEGNPPMGIDLIESFEIGHFPITEGLKFCLFTDGVADEPSEFTRIASLINDFKLLSIDNIVNMVYSKINNKYCLDDITIVCGGICSGQE</sequence>
<dbReference type="Proteomes" id="UP000234857">
    <property type="component" value="Unassembled WGS sequence"/>
</dbReference>
<dbReference type="AlphaFoldDB" id="A0A2N5Z9M5"/>
<dbReference type="Pfam" id="PF07228">
    <property type="entry name" value="SpoIIE"/>
    <property type="match status" value="1"/>
</dbReference>